<dbReference type="GeneID" id="39991199"/>
<feature type="transmembrane region" description="Helical" evidence="1">
    <location>
        <begin position="78"/>
        <end position="104"/>
    </location>
</feature>
<evidence type="ECO:0008006" key="5">
    <source>
        <dbReference type="Google" id="ProtNLM"/>
    </source>
</evidence>
<dbReference type="RefSeq" id="XP_028877290.1">
    <property type="nucleotide sequence ID" value="XM_029031419.1"/>
</dbReference>
<keyword evidence="4" id="KW-1185">Reference proteome</keyword>
<organism evidence="3 4">
    <name type="scientific">Trypanosoma theileri</name>
    <dbReference type="NCBI Taxonomy" id="67003"/>
    <lineage>
        <taxon>Eukaryota</taxon>
        <taxon>Discoba</taxon>
        <taxon>Euglenozoa</taxon>
        <taxon>Kinetoplastea</taxon>
        <taxon>Metakinetoplastina</taxon>
        <taxon>Trypanosomatida</taxon>
        <taxon>Trypanosomatidae</taxon>
        <taxon>Trypanosoma</taxon>
    </lineage>
</organism>
<keyword evidence="2" id="KW-0732">Signal</keyword>
<sequence length="111" mass="12412">MTAAAALRYCVFHSCCCCSLCWAAWLCAEHCAGVHPESVGNHLFTVNNDNIIATVFSTLGTEKINSDDTHWARVHQFVWIYLISFLFYTCKQSIAVLLVLCFTLQLCDSGK</sequence>
<dbReference type="EMBL" id="NBCO01000084">
    <property type="protein sequence ID" value="ORC82792.1"/>
    <property type="molecule type" value="Genomic_DNA"/>
</dbReference>
<evidence type="ECO:0000313" key="3">
    <source>
        <dbReference type="EMBL" id="ORC82792.1"/>
    </source>
</evidence>
<keyword evidence="1" id="KW-0812">Transmembrane</keyword>
<comment type="caution">
    <text evidence="3">The sequence shown here is derived from an EMBL/GenBank/DDBJ whole genome shotgun (WGS) entry which is preliminary data.</text>
</comment>
<keyword evidence="1" id="KW-1133">Transmembrane helix</keyword>
<evidence type="ECO:0000313" key="4">
    <source>
        <dbReference type="Proteomes" id="UP000192257"/>
    </source>
</evidence>
<dbReference type="AlphaFoldDB" id="A0A1X0NEQ9"/>
<name>A0A1X0NEQ9_9TRYP</name>
<reference evidence="3 4" key="1">
    <citation type="submission" date="2017-03" db="EMBL/GenBank/DDBJ databases">
        <title>An alternative strategy for trypanosome survival in the mammalian bloodstream revealed through genome and transcriptome analysis of the ubiquitous bovine parasite Trypanosoma (Megatrypanum) theileri.</title>
        <authorList>
            <person name="Kelly S."/>
            <person name="Ivens A."/>
            <person name="Mott A."/>
            <person name="O'Neill E."/>
            <person name="Emms D."/>
            <person name="Macleod O."/>
            <person name="Voorheis P."/>
            <person name="Matthews J."/>
            <person name="Matthews K."/>
            <person name="Carrington M."/>
        </authorList>
    </citation>
    <scope>NUCLEOTIDE SEQUENCE [LARGE SCALE GENOMIC DNA]</scope>
    <source>
        <strain evidence="3">Edinburgh</strain>
    </source>
</reference>
<dbReference type="VEuPathDB" id="TriTrypDB:TM35_000841090"/>
<protein>
    <recommendedName>
        <fullName evidence="5">Secreted protein</fullName>
    </recommendedName>
</protein>
<evidence type="ECO:0000256" key="1">
    <source>
        <dbReference type="SAM" id="Phobius"/>
    </source>
</evidence>
<feature type="signal peptide" evidence="2">
    <location>
        <begin position="1"/>
        <end position="23"/>
    </location>
</feature>
<evidence type="ECO:0000256" key="2">
    <source>
        <dbReference type="SAM" id="SignalP"/>
    </source>
</evidence>
<proteinExistence type="predicted"/>
<gene>
    <name evidence="3" type="ORF">TM35_000841090</name>
</gene>
<feature type="chain" id="PRO_5013049357" description="Secreted protein" evidence="2">
    <location>
        <begin position="24"/>
        <end position="111"/>
    </location>
</feature>
<accession>A0A1X0NEQ9</accession>
<dbReference type="Proteomes" id="UP000192257">
    <property type="component" value="Unassembled WGS sequence"/>
</dbReference>
<keyword evidence="1" id="KW-0472">Membrane</keyword>